<proteinExistence type="predicted"/>
<protein>
    <submittedName>
        <fullName evidence="3">Type II toxin-antitoxin system RelE/ParE family toxin</fullName>
    </submittedName>
</protein>
<organism evidence="2 3">
    <name type="scientific">Schistosoma mansoni</name>
    <name type="common">Blood fluke</name>
    <dbReference type="NCBI Taxonomy" id="6183"/>
    <lineage>
        <taxon>Eukaryota</taxon>
        <taxon>Metazoa</taxon>
        <taxon>Spiralia</taxon>
        <taxon>Lophotrochozoa</taxon>
        <taxon>Platyhelminthes</taxon>
        <taxon>Trematoda</taxon>
        <taxon>Digenea</taxon>
        <taxon>Strigeidida</taxon>
        <taxon>Schistosomatoidea</taxon>
        <taxon>Schistosomatidae</taxon>
        <taxon>Schistosoma</taxon>
    </lineage>
</organism>
<feature type="domain" description="PSD13 N-terminal" evidence="1">
    <location>
        <begin position="30"/>
        <end position="71"/>
    </location>
</feature>
<reference evidence="2" key="1">
    <citation type="journal article" date="2012" name="PLoS Negl. Trop. Dis.">
        <title>A systematically improved high quality genome and transcriptome of the human blood fluke Schistosoma mansoni.</title>
        <authorList>
            <person name="Protasio A.V."/>
            <person name="Tsai I.J."/>
            <person name="Babbage A."/>
            <person name="Nichol S."/>
            <person name="Hunt M."/>
            <person name="Aslett M.A."/>
            <person name="De Silva N."/>
            <person name="Velarde G.S."/>
            <person name="Anderson T.J."/>
            <person name="Clark R.C."/>
            <person name="Davidson C."/>
            <person name="Dillon G.P."/>
            <person name="Holroyd N.E."/>
            <person name="LoVerde P.T."/>
            <person name="Lloyd C."/>
            <person name="McQuillan J."/>
            <person name="Oliveira G."/>
            <person name="Otto T.D."/>
            <person name="Parker-Manuel S.J."/>
            <person name="Quail M.A."/>
            <person name="Wilson R.A."/>
            <person name="Zerlotini A."/>
            <person name="Dunne D.W."/>
            <person name="Berriman M."/>
        </authorList>
    </citation>
    <scope>NUCLEOTIDE SEQUENCE [LARGE SCALE GENOMIC DNA]</scope>
    <source>
        <strain evidence="2">Puerto Rican</strain>
    </source>
</reference>
<sequence length="82" mass="9500">MKFEWSVASATAQDYLNDRISEAGPFQDDWTGISDFYTKKLWHQLTLKLECLLKNPEFRSKTNLILLSTNFPGDFIKSTHSL</sequence>
<keyword evidence="2" id="KW-1185">Reference proteome</keyword>
<dbReference type="AlphaFoldDB" id="A0A5K4FBL9"/>
<dbReference type="InParanoid" id="A0A5K4FBL9"/>
<evidence type="ECO:0000313" key="2">
    <source>
        <dbReference type="Proteomes" id="UP000008854"/>
    </source>
</evidence>
<dbReference type="STRING" id="6183.A0A5K4FBL9"/>
<reference evidence="3" key="2">
    <citation type="submission" date="2019-11" db="UniProtKB">
        <authorList>
            <consortium name="WormBaseParasite"/>
        </authorList>
    </citation>
    <scope>IDENTIFICATION</scope>
    <source>
        <strain evidence="3">Puerto Rican</strain>
    </source>
</reference>
<dbReference type="Proteomes" id="UP000008854">
    <property type="component" value="Unassembled WGS sequence"/>
</dbReference>
<name>A0A5K4FBL9_SCHMA</name>
<dbReference type="Pfam" id="PF22037">
    <property type="entry name" value="PSD13_N"/>
    <property type="match status" value="1"/>
</dbReference>
<evidence type="ECO:0000313" key="3">
    <source>
        <dbReference type="WBParaSite" id="Smp_331660.1"/>
    </source>
</evidence>
<accession>A0A5K4FBL9</accession>
<evidence type="ECO:0000259" key="1">
    <source>
        <dbReference type="Pfam" id="PF22037"/>
    </source>
</evidence>
<dbReference type="InterPro" id="IPR054179">
    <property type="entry name" value="PSD13_N"/>
</dbReference>
<dbReference type="WBParaSite" id="Smp_331660.1">
    <property type="protein sequence ID" value="Smp_331660.1"/>
    <property type="gene ID" value="Smp_331660"/>
</dbReference>